<evidence type="ECO:0000313" key="3">
    <source>
        <dbReference type="EMBL" id="RKN26095.1"/>
    </source>
</evidence>
<name>A0A3A9WHH3_9ACTN</name>
<dbReference type="OrthoDB" id="4546889at2"/>
<accession>A0A3A9WHH3</accession>
<sequence length="131" mass="13800">MVAAAAVAGALLLSGCGGGDDDDAPRAWIASTYDRVRTDVYADPADLPTRVAGEIEDERGPEDRVTSEDMVFLWYDDDIVAVAPSTVGGSEIEVGDYDRMRSRYSAHLGRWPVSQSSSGGDFRGGGPGSGK</sequence>
<evidence type="ECO:0000313" key="5">
    <source>
        <dbReference type="Proteomes" id="UP000275024"/>
    </source>
</evidence>
<protein>
    <submittedName>
        <fullName evidence="2">DUF4247 domain-containing protein</fullName>
    </submittedName>
</protein>
<gene>
    <name evidence="3" type="ORF">D7318_07180</name>
    <name evidence="2" type="ORF">D7319_03300</name>
</gene>
<feature type="compositionally biased region" description="Gly residues" evidence="1">
    <location>
        <begin position="121"/>
        <end position="131"/>
    </location>
</feature>
<dbReference type="EMBL" id="RBDY01000003">
    <property type="protein sequence ID" value="RKN26095.1"/>
    <property type="molecule type" value="Genomic_DNA"/>
</dbReference>
<feature type="region of interest" description="Disordered" evidence="1">
    <location>
        <begin position="108"/>
        <end position="131"/>
    </location>
</feature>
<dbReference type="Proteomes" id="UP000268652">
    <property type="component" value="Unassembled WGS sequence"/>
</dbReference>
<dbReference type="Pfam" id="PF14042">
    <property type="entry name" value="DUF4247"/>
    <property type="match status" value="1"/>
</dbReference>
<evidence type="ECO:0000256" key="1">
    <source>
        <dbReference type="SAM" id="MobiDB-lite"/>
    </source>
</evidence>
<reference evidence="4 5" key="1">
    <citation type="submission" date="2018-09" db="EMBL/GenBank/DDBJ databases">
        <title>Streptomyces sp. nov. DS1-2, an endophytic actinomycete isolated from roots of Dendrobium scabrilingue.</title>
        <authorList>
            <person name="Kuncharoen N."/>
            <person name="Kudo T."/>
            <person name="Ohkuma M."/>
            <person name="Yuki M."/>
            <person name="Tanasupawat S."/>
        </authorList>
    </citation>
    <scope>NUCLEOTIDE SEQUENCE [LARGE SCALE GENOMIC DNA]</scope>
    <source>
        <strain evidence="2 5">AZ1-7</strain>
        <strain evidence="3 4">DS1-2</strain>
    </source>
</reference>
<proteinExistence type="predicted"/>
<dbReference type="InterPro" id="IPR025341">
    <property type="entry name" value="DUF4247"/>
</dbReference>
<dbReference type="EMBL" id="RBDX01000002">
    <property type="protein sequence ID" value="RKN12229.1"/>
    <property type="molecule type" value="Genomic_DNA"/>
</dbReference>
<keyword evidence="4" id="KW-1185">Reference proteome</keyword>
<evidence type="ECO:0000313" key="4">
    <source>
        <dbReference type="Proteomes" id="UP000268652"/>
    </source>
</evidence>
<comment type="caution">
    <text evidence="2">The sequence shown here is derived from an EMBL/GenBank/DDBJ whole genome shotgun (WGS) entry which is preliminary data.</text>
</comment>
<dbReference type="AlphaFoldDB" id="A0A3A9WHH3"/>
<organism evidence="2 5">
    <name type="scientific">Streptomyces radicis</name>
    <dbReference type="NCBI Taxonomy" id="1750517"/>
    <lineage>
        <taxon>Bacteria</taxon>
        <taxon>Bacillati</taxon>
        <taxon>Actinomycetota</taxon>
        <taxon>Actinomycetes</taxon>
        <taxon>Kitasatosporales</taxon>
        <taxon>Streptomycetaceae</taxon>
        <taxon>Streptomyces</taxon>
    </lineage>
</organism>
<evidence type="ECO:0000313" key="2">
    <source>
        <dbReference type="EMBL" id="RKN12229.1"/>
    </source>
</evidence>
<dbReference type="Proteomes" id="UP000275024">
    <property type="component" value="Unassembled WGS sequence"/>
</dbReference>